<accession>A0A8J6HW37</accession>
<dbReference type="EMBL" id="JAAKDE010000003">
    <property type="protein sequence ID" value="MBA2132297.1"/>
    <property type="molecule type" value="Genomic_DNA"/>
</dbReference>
<evidence type="ECO:0000256" key="2">
    <source>
        <dbReference type="ARBA" id="ARBA00011255"/>
    </source>
</evidence>
<keyword evidence="8" id="KW-0282">Flagellum</keyword>
<comment type="similarity">
    <text evidence="1 5">Belongs to the FliD family.</text>
</comment>
<feature type="domain" description="Flagellar hook-associated protein 2 N-terminal" evidence="6">
    <location>
        <begin position="12"/>
        <end position="108"/>
    </location>
</feature>
<evidence type="ECO:0000313" key="8">
    <source>
        <dbReference type="EMBL" id="MBA2132297.1"/>
    </source>
</evidence>
<dbReference type="Pfam" id="PF02465">
    <property type="entry name" value="FliD_N"/>
    <property type="match status" value="1"/>
</dbReference>
<keyword evidence="4 5" id="KW-0975">Bacterial flagellum</keyword>
<keyword evidence="3" id="KW-0175">Coiled coil</keyword>
<organism evidence="8 9">
    <name type="scientific">Capillibacterium thermochitinicola</name>
    <dbReference type="NCBI Taxonomy" id="2699427"/>
    <lineage>
        <taxon>Bacteria</taxon>
        <taxon>Bacillati</taxon>
        <taxon>Bacillota</taxon>
        <taxon>Capillibacterium</taxon>
    </lineage>
</organism>
<dbReference type="GO" id="GO:0009421">
    <property type="term" value="C:bacterial-type flagellum filament cap"/>
    <property type="evidence" value="ECO:0007669"/>
    <property type="project" value="InterPro"/>
</dbReference>
<feature type="domain" description="Flagellar hook-associated protein 2 C-terminal" evidence="7">
    <location>
        <begin position="221"/>
        <end position="456"/>
    </location>
</feature>
<dbReference type="InterPro" id="IPR010809">
    <property type="entry name" value="FliD_C"/>
</dbReference>
<comment type="subcellular location">
    <subcellularLocation>
        <location evidence="5">Secreted</location>
    </subcellularLocation>
    <subcellularLocation>
        <location evidence="5">Bacterial flagellum</location>
    </subcellularLocation>
</comment>
<dbReference type="GO" id="GO:0071973">
    <property type="term" value="P:bacterial-type flagellum-dependent cell motility"/>
    <property type="evidence" value="ECO:0007669"/>
    <property type="project" value="TreeGrafter"/>
</dbReference>
<dbReference type="GO" id="GO:0007155">
    <property type="term" value="P:cell adhesion"/>
    <property type="evidence" value="ECO:0007669"/>
    <property type="project" value="InterPro"/>
</dbReference>
<keyword evidence="9" id="KW-1185">Reference proteome</keyword>
<evidence type="ECO:0000256" key="5">
    <source>
        <dbReference type="RuleBase" id="RU362066"/>
    </source>
</evidence>
<evidence type="ECO:0000256" key="1">
    <source>
        <dbReference type="ARBA" id="ARBA00009764"/>
    </source>
</evidence>
<evidence type="ECO:0000259" key="6">
    <source>
        <dbReference type="Pfam" id="PF02465"/>
    </source>
</evidence>
<keyword evidence="8" id="KW-0966">Cell projection</keyword>
<comment type="subunit">
    <text evidence="2 5">Homopentamer.</text>
</comment>
<evidence type="ECO:0000256" key="4">
    <source>
        <dbReference type="ARBA" id="ARBA00023143"/>
    </source>
</evidence>
<comment type="caution">
    <text evidence="8">The sequence shown here is derived from an EMBL/GenBank/DDBJ whole genome shotgun (WGS) entry which is preliminary data.</text>
</comment>
<evidence type="ECO:0000256" key="3">
    <source>
        <dbReference type="ARBA" id="ARBA00023054"/>
    </source>
</evidence>
<dbReference type="Pfam" id="PF07195">
    <property type="entry name" value="FliD_C"/>
    <property type="match status" value="1"/>
</dbReference>
<evidence type="ECO:0000313" key="9">
    <source>
        <dbReference type="Proteomes" id="UP000657177"/>
    </source>
</evidence>
<gene>
    <name evidence="8" type="primary">fliD</name>
    <name evidence="8" type="ORF">G5B42_01860</name>
</gene>
<dbReference type="GO" id="GO:0005576">
    <property type="term" value="C:extracellular region"/>
    <property type="evidence" value="ECO:0007669"/>
    <property type="project" value="UniProtKB-SubCell"/>
</dbReference>
<name>A0A8J6HW37_9FIRM</name>
<dbReference type="GO" id="GO:0009424">
    <property type="term" value="C:bacterial-type flagellum hook"/>
    <property type="evidence" value="ECO:0007669"/>
    <property type="project" value="UniProtKB-UniRule"/>
</dbReference>
<comment type="function">
    <text evidence="5">Required for morphogenesis and for the elongation of the flagellar filament by facilitating polymerization of the flagellin monomers at the tip of growing filament. Forms a capping structure, which prevents flagellin subunits (transported through the central channel of the flagellum) from leaking out without polymerization at the distal end.</text>
</comment>
<dbReference type="Proteomes" id="UP000657177">
    <property type="component" value="Unassembled WGS sequence"/>
</dbReference>
<dbReference type="PANTHER" id="PTHR30288">
    <property type="entry name" value="FLAGELLAR CAP/ASSEMBLY PROTEIN FLID"/>
    <property type="match status" value="1"/>
</dbReference>
<dbReference type="AlphaFoldDB" id="A0A8J6HW37"/>
<dbReference type="PANTHER" id="PTHR30288:SF0">
    <property type="entry name" value="FLAGELLAR HOOK-ASSOCIATED PROTEIN 2"/>
    <property type="match status" value="1"/>
</dbReference>
<proteinExistence type="inferred from homology"/>
<sequence>MAGSLSITGIISGFDTDAMVKAIMNQERLPLTKLESQKNTLKERSDAWRELNSRLYKLKDAVYNLQSFMAFRAQKVTVSDEKKLTATATAEALLSTYQLNIKSLAKAHSVASNLIDETTTLSGGTIRITINGESKEITINPEGDTNGERLNAIARQINQAQAGVTASVVKLAEGEYKLYLTSKETGVANQISLADVGADRVLKDLGVLTEGGDIAHEAQAATDAIIEVNGDTANPAVRSGNQITDLIPGMTITLKEEGTVTLGVALDQDKIVQNVKAFVDAYNAVIDYINQHKTFSYNETTKTGSKGALFGDSALLSIETQLKGFLFQTVEGVDKSVGLLSLIGIKGASGVEGAKSGRLEFDQELFKAKLESNFDDIARLFGAASDGTKGIFTRMHDALFDWTGTGGILKTKTDSLQKQMSVLDEQMTAMEDRLAKREEYYYAKFTAMEKALATVQSQAAWLSAQLTAISSNWKR</sequence>
<dbReference type="RefSeq" id="WP_181338751.1">
    <property type="nucleotide sequence ID" value="NZ_JAAKDE010000003.1"/>
</dbReference>
<keyword evidence="8" id="KW-0969">Cilium</keyword>
<reference evidence="8" key="1">
    <citation type="submission" date="2020-06" db="EMBL/GenBank/DDBJ databases">
        <title>Novel chitinolytic bacterium.</title>
        <authorList>
            <person name="Ungkulpasvich U."/>
            <person name="Kosugi A."/>
            <person name="Uke A."/>
        </authorList>
    </citation>
    <scope>NUCLEOTIDE SEQUENCE</scope>
    <source>
        <strain evidence="8">UUS1-1</strain>
    </source>
</reference>
<keyword evidence="5" id="KW-0964">Secreted</keyword>
<evidence type="ECO:0000259" key="7">
    <source>
        <dbReference type="Pfam" id="PF07195"/>
    </source>
</evidence>
<dbReference type="InterPro" id="IPR040026">
    <property type="entry name" value="FliD"/>
</dbReference>
<dbReference type="InterPro" id="IPR003481">
    <property type="entry name" value="FliD_N"/>
</dbReference>
<protein>
    <recommendedName>
        <fullName evidence="5">Flagellar hook-associated protein 2</fullName>
        <shortName evidence="5">HAP2</shortName>
    </recommendedName>
    <alternativeName>
        <fullName evidence="5">Flagellar cap protein</fullName>
    </alternativeName>
</protein>